<dbReference type="EMBL" id="OU503058">
    <property type="protein sequence ID" value="CAI9786983.1"/>
    <property type="molecule type" value="Genomic_DNA"/>
</dbReference>
<dbReference type="CDD" id="cd06257">
    <property type="entry name" value="DnaJ"/>
    <property type="match status" value="1"/>
</dbReference>
<name>A0AAD2AEX1_9LAMI</name>
<feature type="domain" description="J" evidence="2">
    <location>
        <begin position="143"/>
        <end position="183"/>
    </location>
</feature>
<evidence type="ECO:0000313" key="3">
    <source>
        <dbReference type="EMBL" id="CAI9786983.1"/>
    </source>
</evidence>
<dbReference type="PANTHER" id="PTHR44137">
    <property type="entry name" value="BNAC03G44070D PROTEIN"/>
    <property type="match status" value="1"/>
</dbReference>
<feature type="compositionally biased region" description="Basic residues" evidence="1">
    <location>
        <begin position="1"/>
        <end position="13"/>
    </location>
</feature>
<sequence length="316" mass="35796">MFASGGKRKRARKEKGPVGVSKSPPPKQDKKEVEESGRVDIEEQNRVEGCYNQNLWTSLTEKQGKTYWSSFTCITITRKEESPQAEIDNSAKRINVNLPKSHLGRIRRRVKRTAVLIFISYVRMVRHLRPNISSGHIFMQSPRKMALVFHPDKNKSIGAAGASDILTKAYNVLSDNDKRSAYNLKLNFRVPQPPYPTDKSGFSNFTSISNSQDARNMATDTKHRHSQGPQLLPQVNITILHSGQRIPNMFSVLKKTQKNCHQFSVRCNSTLAKLSEKYHHCPEHPQSSEGFRNHLQFNVCSNSIPAKKSGNCPAHF</sequence>
<dbReference type="PANTHER" id="PTHR44137:SF61">
    <property type="entry name" value="J DOMAIN-CONTAINING PROTEIN"/>
    <property type="match status" value="1"/>
</dbReference>
<gene>
    <name evidence="3" type="ORF">FPE_LOCUS34413</name>
</gene>
<protein>
    <recommendedName>
        <fullName evidence="2">J domain-containing protein</fullName>
    </recommendedName>
</protein>
<feature type="region of interest" description="Disordered" evidence="1">
    <location>
        <begin position="1"/>
        <end position="39"/>
    </location>
</feature>
<accession>A0AAD2AEX1</accession>
<evidence type="ECO:0000256" key="1">
    <source>
        <dbReference type="SAM" id="MobiDB-lite"/>
    </source>
</evidence>
<dbReference type="AlphaFoldDB" id="A0AAD2AEX1"/>
<proteinExistence type="predicted"/>
<feature type="compositionally biased region" description="Basic and acidic residues" evidence="1">
    <location>
        <begin position="27"/>
        <end position="39"/>
    </location>
</feature>
<organism evidence="3 4">
    <name type="scientific">Fraxinus pennsylvanica</name>
    <dbReference type="NCBI Taxonomy" id="56036"/>
    <lineage>
        <taxon>Eukaryota</taxon>
        <taxon>Viridiplantae</taxon>
        <taxon>Streptophyta</taxon>
        <taxon>Embryophyta</taxon>
        <taxon>Tracheophyta</taxon>
        <taxon>Spermatophyta</taxon>
        <taxon>Magnoliopsida</taxon>
        <taxon>eudicotyledons</taxon>
        <taxon>Gunneridae</taxon>
        <taxon>Pentapetalae</taxon>
        <taxon>asterids</taxon>
        <taxon>lamiids</taxon>
        <taxon>Lamiales</taxon>
        <taxon>Oleaceae</taxon>
        <taxon>Oleeae</taxon>
        <taxon>Fraxinus</taxon>
    </lineage>
</organism>
<dbReference type="InterPro" id="IPR036869">
    <property type="entry name" value="J_dom_sf"/>
</dbReference>
<dbReference type="Gene3D" id="1.10.287.110">
    <property type="entry name" value="DnaJ domain"/>
    <property type="match status" value="1"/>
</dbReference>
<dbReference type="Pfam" id="PF00226">
    <property type="entry name" value="DnaJ"/>
    <property type="match status" value="1"/>
</dbReference>
<dbReference type="SUPFAM" id="SSF46565">
    <property type="entry name" value="Chaperone J-domain"/>
    <property type="match status" value="1"/>
</dbReference>
<keyword evidence="4" id="KW-1185">Reference proteome</keyword>
<evidence type="ECO:0000313" key="4">
    <source>
        <dbReference type="Proteomes" id="UP000834106"/>
    </source>
</evidence>
<dbReference type="InterPro" id="IPR001623">
    <property type="entry name" value="DnaJ_domain"/>
</dbReference>
<reference evidence="3" key="1">
    <citation type="submission" date="2023-05" db="EMBL/GenBank/DDBJ databases">
        <authorList>
            <person name="Huff M."/>
        </authorList>
    </citation>
    <scope>NUCLEOTIDE SEQUENCE</scope>
</reference>
<evidence type="ECO:0000259" key="2">
    <source>
        <dbReference type="Pfam" id="PF00226"/>
    </source>
</evidence>
<dbReference type="Proteomes" id="UP000834106">
    <property type="component" value="Chromosome 23"/>
</dbReference>